<dbReference type="EMBL" id="GEEE01006500">
    <property type="protein sequence ID" value="JAP56725.1"/>
    <property type="molecule type" value="Transcribed_RNA"/>
</dbReference>
<reference evidence="2" key="1">
    <citation type="submission" date="2016-01" db="EMBL/GenBank/DDBJ databases">
        <title>Reference transcriptome for the parasite Schistocephalus solidus: insights into the molecular evolution of parasitism.</title>
        <authorList>
            <person name="Hebert F.O."/>
            <person name="Grambauer S."/>
            <person name="Barber I."/>
            <person name="Landry C.R."/>
            <person name="Aubin-Horth N."/>
        </authorList>
    </citation>
    <scope>NUCLEOTIDE SEQUENCE</scope>
</reference>
<accession>A0A0X3PXZ0</accession>
<gene>
    <name evidence="2" type="ORF">TR149320</name>
</gene>
<feature type="signal peptide" evidence="1">
    <location>
        <begin position="1"/>
        <end position="19"/>
    </location>
</feature>
<evidence type="ECO:0000313" key="2">
    <source>
        <dbReference type="EMBL" id="JAP56725.1"/>
    </source>
</evidence>
<sequence>MAFSKAFYLTLNLICSVGAEYSLLPGDKRTVIGKVNEPFSTTTTLPGYYDRLVSGIHNISISNGNCSTNFFTCYIVNNSEIMSTVTISGYMSYGLKWITFFSSQNLIPISVIFLTDEIWNDLATGSIQPQYSLPLVIRAKGQVTLTLTCSILTNGLTTPQRTLSTGRSNLVFYHQGGKNSVNNVSSHAQIMNLEDRTILIHRVMTLTVKQNQPIDFYACNTKDYWLTHTIDWSKFNRDIGHKV</sequence>
<keyword evidence="1" id="KW-0732">Signal</keyword>
<proteinExistence type="predicted"/>
<name>A0A0X3PXZ0_SCHSO</name>
<evidence type="ECO:0008006" key="3">
    <source>
        <dbReference type="Google" id="ProtNLM"/>
    </source>
</evidence>
<evidence type="ECO:0000256" key="1">
    <source>
        <dbReference type="SAM" id="SignalP"/>
    </source>
</evidence>
<dbReference type="AlphaFoldDB" id="A0A0X3PXZ0"/>
<protein>
    <recommendedName>
        <fullName evidence="3">DUF5727 domain-containing protein</fullName>
    </recommendedName>
</protein>
<feature type="chain" id="PRO_5007051367" description="DUF5727 domain-containing protein" evidence="1">
    <location>
        <begin position="20"/>
        <end position="243"/>
    </location>
</feature>
<organism evidence="2">
    <name type="scientific">Schistocephalus solidus</name>
    <name type="common">Tapeworm</name>
    <dbReference type="NCBI Taxonomy" id="70667"/>
    <lineage>
        <taxon>Eukaryota</taxon>
        <taxon>Metazoa</taxon>
        <taxon>Spiralia</taxon>
        <taxon>Lophotrochozoa</taxon>
        <taxon>Platyhelminthes</taxon>
        <taxon>Cestoda</taxon>
        <taxon>Eucestoda</taxon>
        <taxon>Diphyllobothriidea</taxon>
        <taxon>Diphyllobothriidae</taxon>
        <taxon>Schistocephalus</taxon>
    </lineage>
</organism>